<organism evidence="2 3">
    <name type="scientific">Adlercreutzia equolifaciens subsp. celatus</name>
    <dbReference type="NCBI Taxonomy" id="394340"/>
    <lineage>
        <taxon>Bacteria</taxon>
        <taxon>Bacillati</taxon>
        <taxon>Actinomycetota</taxon>
        <taxon>Coriobacteriia</taxon>
        <taxon>Eggerthellales</taxon>
        <taxon>Eggerthellaceae</taxon>
        <taxon>Adlercreutzia</taxon>
    </lineage>
</organism>
<gene>
    <name evidence="2" type="ORF">C1850_02975</name>
</gene>
<dbReference type="InterPro" id="IPR032710">
    <property type="entry name" value="NTF2-like_dom_sf"/>
</dbReference>
<evidence type="ECO:0000259" key="1">
    <source>
        <dbReference type="Pfam" id="PF13577"/>
    </source>
</evidence>
<dbReference type="EMBL" id="PPUT01000005">
    <property type="protein sequence ID" value="RDC45978.1"/>
    <property type="molecule type" value="Genomic_DNA"/>
</dbReference>
<dbReference type="InterPro" id="IPR037401">
    <property type="entry name" value="SnoaL-like"/>
</dbReference>
<evidence type="ECO:0000313" key="2">
    <source>
        <dbReference type="EMBL" id="RDC45978.1"/>
    </source>
</evidence>
<sequence length="252" mass="27931">MGSLGQRFQQITTKGVNKMDRRNFLAGAAVAAGAAALTGMTGCATNNDLPSTGDVDLKALAKEIDRLASIEEIRAQLFNYIQAVDRIDYELGYSVFAEDSLLDYGSYYYDIFPNMTGRQFIDSCLGDHLNGCKWTHHMYSAMRIDVNVDNGTAGSSTYGHINQIFSPDGKAQATAVKDANPNPGDVLAHQRVRYNDLWERRDGKWVIVKRTVSYDIPYNETIEAKAGVNAENSYRGDEYKKDPSYEAFAYGA</sequence>
<evidence type="ECO:0000313" key="3">
    <source>
        <dbReference type="Proteomes" id="UP000253805"/>
    </source>
</evidence>
<dbReference type="AlphaFoldDB" id="A0A369P529"/>
<dbReference type="SUPFAM" id="SSF54427">
    <property type="entry name" value="NTF2-like"/>
    <property type="match status" value="1"/>
</dbReference>
<dbReference type="InterPro" id="IPR006311">
    <property type="entry name" value="TAT_signal"/>
</dbReference>
<dbReference type="Gene3D" id="3.10.450.50">
    <property type="match status" value="1"/>
</dbReference>
<feature type="domain" description="SnoaL-like" evidence="1">
    <location>
        <begin position="66"/>
        <end position="211"/>
    </location>
</feature>
<name>A0A369P529_9ACTN</name>
<protein>
    <recommendedName>
        <fullName evidence="1">SnoaL-like domain-containing protein</fullName>
    </recommendedName>
</protein>
<reference evidence="2 3" key="1">
    <citation type="journal article" date="2018" name="Elife">
        <title>Discovery and characterization of a prevalent human gut bacterial enzyme sufficient for the inactivation of a family of plant toxins.</title>
        <authorList>
            <person name="Koppel N."/>
            <person name="Bisanz J.E."/>
            <person name="Pandelia M.E."/>
            <person name="Turnbaugh P.J."/>
            <person name="Balskus E.P."/>
        </authorList>
    </citation>
    <scope>NUCLEOTIDE SEQUENCE [LARGE SCALE GENOMIC DNA]</scope>
    <source>
        <strain evidence="2 3">OB21 GAM 11</strain>
    </source>
</reference>
<dbReference type="PROSITE" id="PS51318">
    <property type="entry name" value="TAT"/>
    <property type="match status" value="1"/>
</dbReference>
<proteinExistence type="predicted"/>
<dbReference type="InterPro" id="IPR019546">
    <property type="entry name" value="TAT_signal_bac_arc"/>
</dbReference>
<dbReference type="Proteomes" id="UP000253805">
    <property type="component" value="Unassembled WGS sequence"/>
</dbReference>
<comment type="caution">
    <text evidence="2">The sequence shown here is derived from an EMBL/GenBank/DDBJ whole genome shotgun (WGS) entry which is preliminary data.</text>
</comment>
<dbReference type="NCBIfam" id="TIGR01409">
    <property type="entry name" value="TAT_signal_seq"/>
    <property type="match status" value="1"/>
</dbReference>
<dbReference type="Pfam" id="PF13577">
    <property type="entry name" value="SnoaL_4"/>
    <property type="match status" value="1"/>
</dbReference>
<accession>A0A369P529</accession>